<dbReference type="Pfam" id="PF20340">
    <property type="entry name" value="DUF6635"/>
    <property type="match status" value="1"/>
</dbReference>
<dbReference type="EMBL" id="JAHHGM010000005">
    <property type="protein sequence ID" value="MBT2988822.1"/>
    <property type="molecule type" value="Genomic_DNA"/>
</dbReference>
<keyword evidence="1" id="KW-0472">Membrane</keyword>
<name>A0A944M8N8_9GAMM</name>
<reference evidence="2 3" key="1">
    <citation type="submission" date="2021-05" db="EMBL/GenBank/DDBJ databases">
        <title>Genetic and Functional Diversity in Clade A Lucinid endosymbionts from the Bahamas.</title>
        <authorList>
            <person name="Giani N.M."/>
            <person name="Engel A.S."/>
            <person name="Campbell B.J."/>
        </authorList>
    </citation>
    <scope>NUCLEOTIDE SEQUENCE [LARGE SCALE GENOMIC DNA]</scope>
    <source>
        <strain evidence="2">LUC16012Gg_MoonRockCtena</strain>
    </source>
</reference>
<evidence type="ECO:0000256" key="1">
    <source>
        <dbReference type="SAM" id="Phobius"/>
    </source>
</evidence>
<dbReference type="Proteomes" id="UP000770889">
    <property type="component" value="Unassembled WGS sequence"/>
</dbReference>
<dbReference type="AlphaFoldDB" id="A0A944M8N8"/>
<dbReference type="InterPro" id="IPR046575">
    <property type="entry name" value="DUF6635"/>
</dbReference>
<feature type="transmembrane region" description="Helical" evidence="1">
    <location>
        <begin position="214"/>
        <end position="234"/>
    </location>
</feature>
<sequence length="295" mass="32751">MIPETNLESNPSTPMIENQLADYFEACRQRIPNFVNRHYSLRGAIDLNSKALGSDILVAPFNFLMGFPNFLLRLLALVIELFGGHRAARRMLTFHLGLPTRVQQELAHRLRRDFLVLCRHPNAADQGLQQLVRKAAEEPMQIYLQTRNVAADVTAGTLAAILGLTLLSQFTPGSISAGTVIAHLVAKQQAASDFILGETLGRLYYTLFPVSPSLGIIATTIVLVMVTIALVAAFSGMVHDPVQRVTGIHQRRLNRLLDAIESNTAQSITRGYRPKDTFVGRIYDFIDWIKGLLSF</sequence>
<keyword evidence="1" id="KW-1133">Transmembrane helix</keyword>
<organism evidence="2 3">
    <name type="scientific">Candidatus Thiodiazotropha taylori</name>
    <dbReference type="NCBI Taxonomy" id="2792791"/>
    <lineage>
        <taxon>Bacteria</taxon>
        <taxon>Pseudomonadati</taxon>
        <taxon>Pseudomonadota</taxon>
        <taxon>Gammaproteobacteria</taxon>
        <taxon>Chromatiales</taxon>
        <taxon>Sedimenticolaceae</taxon>
        <taxon>Candidatus Thiodiazotropha</taxon>
    </lineage>
</organism>
<gene>
    <name evidence="2" type="ORF">KME65_07635</name>
</gene>
<evidence type="ECO:0000313" key="2">
    <source>
        <dbReference type="EMBL" id="MBT2988822.1"/>
    </source>
</evidence>
<accession>A0A944M8N8</accession>
<protein>
    <submittedName>
        <fullName evidence="2">Uncharacterized protein</fullName>
    </submittedName>
</protein>
<feature type="transmembrane region" description="Helical" evidence="1">
    <location>
        <begin position="149"/>
        <end position="170"/>
    </location>
</feature>
<feature type="transmembrane region" description="Helical" evidence="1">
    <location>
        <begin position="56"/>
        <end position="82"/>
    </location>
</feature>
<comment type="caution">
    <text evidence="2">The sequence shown here is derived from an EMBL/GenBank/DDBJ whole genome shotgun (WGS) entry which is preliminary data.</text>
</comment>
<evidence type="ECO:0000313" key="3">
    <source>
        <dbReference type="Proteomes" id="UP000770889"/>
    </source>
</evidence>
<proteinExistence type="predicted"/>
<keyword evidence="1" id="KW-0812">Transmembrane</keyword>